<keyword evidence="8" id="KW-0016">Alginate biosynthesis</keyword>
<dbReference type="Proteomes" id="UP000472320">
    <property type="component" value="Unassembled WGS sequence"/>
</dbReference>
<evidence type="ECO:0000256" key="14">
    <source>
        <dbReference type="SAM" id="Phobius"/>
    </source>
</evidence>
<feature type="transmembrane region" description="Helical" evidence="14">
    <location>
        <begin position="172"/>
        <end position="189"/>
    </location>
</feature>
<comment type="caution">
    <text evidence="15">The sequence shown here is derived from an EMBL/GenBank/DDBJ whole genome shotgun (WGS) entry which is preliminary data.</text>
</comment>
<feature type="transmembrane region" description="Helical" evidence="14">
    <location>
        <begin position="335"/>
        <end position="351"/>
    </location>
</feature>
<dbReference type="InterPro" id="IPR004299">
    <property type="entry name" value="MBOAT_fam"/>
</dbReference>
<evidence type="ECO:0000313" key="15">
    <source>
        <dbReference type="EMBL" id="MTW13944.1"/>
    </source>
</evidence>
<dbReference type="AlphaFoldDB" id="A0A6L6QPB7"/>
<dbReference type="PANTHER" id="PTHR13285">
    <property type="entry name" value="ACYLTRANSFERASE"/>
    <property type="match status" value="1"/>
</dbReference>
<keyword evidence="10 13" id="KW-0472">Membrane</keyword>
<keyword evidence="6 13" id="KW-0808">Transferase</keyword>
<feature type="transmembrane region" description="Helical" evidence="14">
    <location>
        <begin position="133"/>
        <end position="152"/>
    </location>
</feature>
<feature type="transmembrane region" description="Helical" evidence="14">
    <location>
        <begin position="358"/>
        <end position="376"/>
    </location>
</feature>
<evidence type="ECO:0000256" key="1">
    <source>
        <dbReference type="ARBA" id="ARBA00004651"/>
    </source>
</evidence>
<keyword evidence="16" id="KW-1185">Reference proteome</keyword>
<evidence type="ECO:0000256" key="12">
    <source>
        <dbReference type="ARBA" id="ARBA00031030"/>
    </source>
</evidence>
<comment type="similarity">
    <text evidence="3 13">Belongs to the membrane-bound acyltransferase family.</text>
</comment>
<accession>A0A6L6QPB7</accession>
<evidence type="ECO:0000256" key="8">
    <source>
        <dbReference type="ARBA" id="ARBA00022841"/>
    </source>
</evidence>
<evidence type="ECO:0000256" key="3">
    <source>
        <dbReference type="ARBA" id="ARBA00010323"/>
    </source>
</evidence>
<dbReference type="PANTHER" id="PTHR13285:SF23">
    <property type="entry name" value="TEICHOIC ACID D-ALANYLTRANSFERASE"/>
    <property type="match status" value="1"/>
</dbReference>
<evidence type="ECO:0000256" key="9">
    <source>
        <dbReference type="ARBA" id="ARBA00022989"/>
    </source>
</evidence>
<evidence type="ECO:0000256" key="10">
    <source>
        <dbReference type="ARBA" id="ARBA00023136"/>
    </source>
</evidence>
<dbReference type="PIRSF" id="PIRSF016636">
    <property type="entry name" value="AlgI_DltB"/>
    <property type="match status" value="1"/>
</dbReference>
<feature type="transmembrane region" description="Helical" evidence="14">
    <location>
        <begin position="295"/>
        <end position="315"/>
    </location>
</feature>
<keyword evidence="11 13" id="KW-0012">Acyltransferase</keyword>
<comment type="subcellular location">
    <subcellularLocation>
        <location evidence="1">Cell membrane</location>
        <topology evidence="1">Multi-pass membrane protein</topology>
    </subcellularLocation>
</comment>
<dbReference type="GO" id="GO:0005886">
    <property type="term" value="C:plasma membrane"/>
    <property type="evidence" value="ECO:0007669"/>
    <property type="project" value="UniProtKB-SubCell"/>
</dbReference>
<evidence type="ECO:0000256" key="6">
    <source>
        <dbReference type="ARBA" id="ARBA00022679"/>
    </source>
</evidence>
<dbReference type="InterPro" id="IPR024194">
    <property type="entry name" value="Ac/AlaTfrase_AlgI/DltB"/>
</dbReference>
<evidence type="ECO:0000256" key="11">
    <source>
        <dbReference type="ARBA" id="ARBA00023315"/>
    </source>
</evidence>
<proteinExistence type="inferred from homology"/>
<dbReference type="InterPro" id="IPR028362">
    <property type="entry name" value="AlgI"/>
</dbReference>
<feature type="transmembrane region" description="Helical" evidence="14">
    <location>
        <begin position="103"/>
        <end position="121"/>
    </location>
</feature>
<reference evidence="15 16" key="1">
    <citation type="submission" date="2019-11" db="EMBL/GenBank/DDBJ databases">
        <title>Type strains purchased from KCTC, JCM and DSMZ.</title>
        <authorList>
            <person name="Lu H."/>
        </authorList>
    </citation>
    <scope>NUCLEOTIDE SEQUENCE [LARGE SCALE GENOMIC DNA]</scope>
    <source>
        <strain evidence="15 16">JCM 31587</strain>
    </source>
</reference>
<evidence type="ECO:0000313" key="16">
    <source>
        <dbReference type="Proteomes" id="UP000472320"/>
    </source>
</evidence>
<dbReference type="GO" id="GO:0042121">
    <property type="term" value="P:alginic acid biosynthetic process"/>
    <property type="evidence" value="ECO:0007669"/>
    <property type="project" value="UniProtKB-KW"/>
</dbReference>
<keyword evidence="9 14" id="KW-1133">Transmembrane helix</keyword>
<dbReference type="EMBL" id="WNKX01000030">
    <property type="protein sequence ID" value="MTW13944.1"/>
    <property type="molecule type" value="Genomic_DNA"/>
</dbReference>
<dbReference type="RefSeq" id="WP_155456856.1">
    <property type="nucleotide sequence ID" value="NZ_WNKX01000030.1"/>
</dbReference>
<dbReference type="PIRSF" id="PIRSF500217">
    <property type="entry name" value="AlgI"/>
    <property type="match status" value="1"/>
</dbReference>
<comment type="pathway">
    <text evidence="2">Glycan biosynthesis; alginate biosynthesis.</text>
</comment>
<evidence type="ECO:0000256" key="2">
    <source>
        <dbReference type="ARBA" id="ARBA00005182"/>
    </source>
</evidence>
<sequence>MLFNSFAFLFLFLPLVLAGYQLFRRRGVAWLGICSLIFYAWWDWRFLPLLLLSICANYGAGRAICGLAGQPRDAALWAALALNLCALGWFKYAAFLFGVSTGLALPIGISFFTFTQVAFLVDCWRGKAREPRFAPYLLFVSYFPHLVAGPVLHHAEMMPQFRNGRPLQAEDLAFGLTVFALGLAKKVLVADNLAPMVTPLFAGGVAPQMMDAWIGTLAYSMQLYFDFSGYSDMAIGLSRLFGVRLPENFDSPYKARNISDFWRRWHMTLSRFLRDYLYIPLGGNRGGTWKRWRNLMVTMVLGGAWHGAGWPFIAWGGLHGLFLVLQQRFGGGKEAWWAWPLTFIAVLLAWVPFRAPDIASALQIWSGIAGLNGLGLPHALGGPGLQCIAAGGGAMPLLAAACLSAWFAPNTREMLQRHWTGSLPHAGAVAALLLACVFSMNRPTEFLYFQF</sequence>
<dbReference type="OrthoDB" id="139172at2"/>
<feature type="transmembrane region" description="Helical" evidence="14">
    <location>
        <begin position="388"/>
        <end position="407"/>
    </location>
</feature>
<dbReference type="Pfam" id="PF03062">
    <property type="entry name" value="MBOAT"/>
    <property type="match status" value="1"/>
</dbReference>
<evidence type="ECO:0000256" key="13">
    <source>
        <dbReference type="PIRNR" id="PIRNR016636"/>
    </source>
</evidence>
<keyword evidence="7 14" id="KW-0812">Transmembrane</keyword>
<feature type="transmembrane region" description="Helical" evidence="14">
    <location>
        <begin position="419"/>
        <end position="440"/>
    </location>
</feature>
<keyword evidence="5 13" id="KW-1003">Cell membrane</keyword>
<evidence type="ECO:0000256" key="5">
    <source>
        <dbReference type="ARBA" id="ARBA00022475"/>
    </source>
</evidence>
<feature type="transmembrane region" description="Helical" evidence="14">
    <location>
        <begin position="28"/>
        <end position="54"/>
    </location>
</feature>
<organism evidence="15 16">
    <name type="scientific">Massilia eburnea</name>
    <dbReference type="NCBI Taxonomy" id="1776165"/>
    <lineage>
        <taxon>Bacteria</taxon>
        <taxon>Pseudomonadati</taxon>
        <taxon>Pseudomonadota</taxon>
        <taxon>Betaproteobacteria</taxon>
        <taxon>Burkholderiales</taxon>
        <taxon>Oxalobacteraceae</taxon>
        <taxon>Telluria group</taxon>
        <taxon>Massilia</taxon>
    </lineage>
</organism>
<protein>
    <recommendedName>
        <fullName evidence="4">Probable alginate O-acetylase AlgI</fullName>
    </recommendedName>
    <alternativeName>
        <fullName evidence="12">Alginate biosynthesis protein AlgI</fullName>
    </alternativeName>
</protein>
<feature type="transmembrane region" description="Helical" evidence="14">
    <location>
        <begin position="75"/>
        <end position="97"/>
    </location>
</feature>
<evidence type="ECO:0000256" key="7">
    <source>
        <dbReference type="ARBA" id="ARBA00022692"/>
    </source>
</evidence>
<evidence type="ECO:0000256" key="4">
    <source>
        <dbReference type="ARBA" id="ARBA00016084"/>
    </source>
</evidence>
<name>A0A6L6QPB7_9BURK</name>
<dbReference type="GO" id="GO:0016746">
    <property type="term" value="F:acyltransferase activity"/>
    <property type="evidence" value="ECO:0007669"/>
    <property type="project" value="UniProtKB-KW"/>
</dbReference>
<gene>
    <name evidence="15" type="ORF">GM658_25350</name>
</gene>
<dbReference type="InterPro" id="IPR051085">
    <property type="entry name" value="MB_O-acyltransferase"/>
</dbReference>